<dbReference type="EMBL" id="VIWY01000002">
    <property type="protein sequence ID" value="TWG24240.1"/>
    <property type="molecule type" value="Genomic_DNA"/>
</dbReference>
<organism evidence="1 2">
    <name type="scientific">Actinoplanes teichomyceticus</name>
    <dbReference type="NCBI Taxonomy" id="1867"/>
    <lineage>
        <taxon>Bacteria</taxon>
        <taxon>Bacillati</taxon>
        <taxon>Actinomycetota</taxon>
        <taxon>Actinomycetes</taxon>
        <taxon>Micromonosporales</taxon>
        <taxon>Micromonosporaceae</taxon>
        <taxon>Actinoplanes</taxon>
    </lineage>
</organism>
<keyword evidence="2" id="KW-1185">Reference proteome</keyword>
<dbReference type="AlphaFoldDB" id="A0A561WK87"/>
<protein>
    <submittedName>
        <fullName evidence="1">Uncharacterized protein DUF2750</fullName>
    </submittedName>
</protein>
<dbReference type="InterPro" id="IPR021284">
    <property type="entry name" value="DUF2750"/>
</dbReference>
<dbReference type="Proteomes" id="UP000320239">
    <property type="component" value="Unassembled WGS sequence"/>
</dbReference>
<sequence length="131" mass="14980">MAPDDISRREAQRLRGLAEAARVSRTFEILAENGALWVWGDQDEILFTEDAKRRTLLPVWPYAAVAQLEHEGEVDGEHAIRIPVRVFLDEWLPQLREDDADIAIFPVEERSAATLTLDEFRSRLTAALRLN</sequence>
<gene>
    <name evidence="1" type="ORF">FHX34_102793</name>
</gene>
<dbReference type="Pfam" id="PF11042">
    <property type="entry name" value="DUF2750"/>
    <property type="match status" value="1"/>
</dbReference>
<proteinExistence type="predicted"/>
<accession>A0A561WK87</accession>
<dbReference type="RefSeq" id="WP_164465894.1">
    <property type="nucleotide sequence ID" value="NZ_BOMX01000077.1"/>
</dbReference>
<evidence type="ECO:0000313" key="1">
    <source>
        <dbReference type="EMBL" id="TWG24240.1"/>
    </source>
</evidence>
<comment type="caution">
    <text evidence="1">The sequence shown here is derived from an EMBL/GenBank/DDBJ whole genome shotgun (WGS) entry which is preliminary data.</text>
</comment>
<name>A0A561WK87_ACTTI</name>
<evidence type="ECO:0000313" key="2">
    <source>
        <dbReference type="Proteomes" id="UP000320239"/>
    </source>
</evidence>
<reference evidence="1 2" key="1">
    <citation type="submission" date="2019-06" db="EMBL/GenBank/DDBJ databases">
        <title>Sequencing the genomes of 1000 actinobacteria strains.</title>
        <authorList>
            <person name="Klenk H.-P."/>
        </authorList>
    </citation>
    <scope>NUCLEOTIDE SEQUENCE [LARGE SCALE GENOMIC DNA]</scope>
    <source>
        <strain evidence="1 2">DSM 43866</strain>
    </source>
</reference>